<feature type="domain" description="C-type lectin" evidence="1">
    <location>
        <begin position="1"/>
        <end position="73"/>
    </location>
</feature>
<dbReference type="InterPro" id="IPR016186">
    <property type="entry name" value="C-type_lectin-like/link_sf"/>
</dbReference>
<dbReference type="InterPro" id="IPR050111">
    <property type="entry name" value="C-type_lectin/snaclec_domain"/>
</dbReference>
<gene>
    <name evidence="2" type="primary">ORF216537</name>
</gene>
<proteinExistence type="predicted"/>
<reference evidence="2" key="1">
    <citation type="submission" date="2014-12" db="EMBL/GenBank/DDBJ databases">
        <title>Insight into the proteome of Arion vulgaris.</title>
        <authorList>
            <person name="Aradska J."/>
            <person name="Bulat T."/>
            <person name="Smidak R."/>
            <person name="Sarate P."/>
            <person name="Gangsoo J."/>
            <person name="Sialana F."/>
            <person name="Bilban M."/>
            <person name="Lubec G."/>
        </authorList>
    </citation>
    <scope>NUCLEOTIDE SEQUENCE</scope>
    <source>
        <tissue evidence="2">Skin</tissue>
    </source>
</reference>
<dbReference type="CDD" id="cd00037">
    <property type="entry name" value="CLECT"/>
    <property type="match status" value="1"/>
</dbReference>
<name>A0A0B7BZ56_9EUPU</name>
<evidence type="ECO:0000259" key="1">
    <source>
        <dbReference type="PROSITE" id="PS50041"/>
    </source>
</evidence>
<dbReference type="InterPro" id="IPR001304">
    <property type="entry name" value="C-type_lectin-like"/>
</dbReference>
<dbReference type="PROSITE" id="PS50041">
    <property type="entry name" value="C_TYPE_LECTIN_2"/>
    <property type="match status" value="1"/>
</dbReference>
<feature type="non-terminal residue" evidence="2">
    <location>
        <position position="1"/>
    </location>
</feature>
<dbReference type="Gene3D" id="3.10.100.10">
    <property type="entry name" value="Mannose-Binding Protein A, subunit A"/>
    <property type="match status" value="1"/>
</dbReference>
<evidence type="ECO:0000313" key="2">
    <source>
        <dbReference type="EMBL" id="CEK97666.1"/>
    </source>
</evidence>
<dbReference type="SUPFAM" id="SSF56436">
    <property type="entry name" value="C-type lectin-like"/>
    <property type="match status" value="1"/>
</dbReference>
<dbReference type="InterPro" id="IPR016187">
    <property type="entry name" value="CTDL_fold"/>
</dbReference>
<organism evidence="2">
    <name type="scientific">Arion vulgaris</name>
    <dbReference type="NCBI Taxonomy" id="1028688"/>
    <lineage>
        <taxon>Eukaryota</taxon>
        <taxon>Metazoa</taxon>
        <taxon>Spiralia</taxon>
        <taxon>Lophotrochozoa</taxon>
        <taxon>Mollusca</taxon>
        <taxon>Gastropoda</taxon>
        <taxon>Heterobranchia</taxon>
        <taxon>Euthyneura</taxon>
        <taxon>Panpulmonata</taxon>
        <taxon>Eupulmonata</taxon>
        <taxon>Stylommatophora</taxon>
        <taxon>Helicina</taxon>
        <taxon>Arionoidea</taxon>
        <taxon>Arionidae</taxon>
        <taxon>Arion</taxon>
    </lineage>
</organism>
<dbReference type="AlphaFoldDB" id="A0A0B7BZ56"/>
<dbReference type="EMBL" id="HACG01050801">
    <property type="protein sequence ID" value="CEK97666.1"/>
    <property type="molecule type" value="Transcribed_RNA"/>
</dbReference>
<protein>
    <recommendedName>
        <fullName evidence="1">C-type lectin domain-containing protein</fullName>
    </recommendedName>
</protein>
<dbReference type="PANTHER" id="PTHR22803">
    <property type="entry name" value="MANNOSE, PHOSPHOLIPASE, LECTIN RECEPTOR RELATED"/>
    <property type="match status" value="1"/>
</dbReference>
<feature type="non-terminal residue" evidence="2">
    <location>
        <position position="73"/>
    </location>
</feature>
<accession>A0A0B7BZ56</accession>
<dbReference type="Pfam" id="PF00059">
    <property type="entry name" value="Lectin_C"/>
    <property type="match status" value="1"/>
</dbReference>
<sequence length="73" mass="8460">DKTCIFFEENLYKWKDAQKNCQSKGGALVEFKDEDEFDIVVKSINPQKQTVWIGGTDTVTEGDWRWTSGKKIE</sequence>